<dbReference type="Gene3D" id="3.40.47.10">
    <property type="match status" value="1"/>
</dbReference>
<comment type="caution">
    <text evidence="1">The sequence shown here is derived from an EMBL/GenBank/DDBJ whole genome shotgun (WGS) entry which is preliminary data.</text>
</comment>
<dbReference type="InterPro" id="IPR016039">
    <property type="entry name" value="Thiolase-like"/>
</dbReference>
<protein>
    <submittedName>
        <fullName evidence="1">Ketosynthase</fullName>
    </submittedName>
</protein>
<keyword evidence="2" id="KW-1185">Reference proteome</keyword>
<organism evidence="1 2">
    <name type="scientific">Streptomyces sanglieri</name>
    <dbReference type="NCBI Taxonomy" id="193460"/>
    <lineage>
        <taxon>Bacteria</taxon>
        <taxon>Bacillati</taxon>
        <taxon>Actinomycetota</taxon>
        <taxon>Actinomycetes</taxon>
        <taxon>Kitasatosporales</taxon>
        <taxon>Streptomycetaceae</taxon>
        <taxon>Streptomyces</taxon>
    </lineage>
</organism>
<dbReference type="EMBL" id="JBHTGL010000008">
    <property type="protein sequence ID" value="MFD0626766.1"/>
    <property type="molecule type" value="Genomic_DNA"/>
</dbReference>
<name>A0ABW2X1L8_9ACTN</name>
<dbReference type="Proteomes" id="UP001596915">
    <property type="component" value="Unassembled WGS sequence"/>
</dbReference>
<evidence type="ECO:0000313" key="1">
    <source>
        <dbReference type="EMBL" id="MFD0626766.1"/>
    </source>
</evidence>
<sequence>MTSTAAPNSAREQPRTTGGSLRVVAAAYLTHRQDDPELPVVPGFVASTFNPLIHETVRRCLGDPSADGTGNALVGPYPDTTAVLLATVAGDATTSDLASRKLVSGRVHNPLLFFQSVTTSILGHLAIQYGLTGPVSCIAADHGVAEQAWETAELLLSQEPELDQVLLVGIELAVNPRTRAAYGQVARLGRSARPPEQDLAVAVLLRRAVGTEECSRPPGYEGERSPYGSLLPLVTVAERAGRTGEAA</sequence>
<dbReference type="SUPFAM" id="SSF53901">
    <property type="entry name" value="Thiolase-like"/>
    <property type="match status" value="1"/>
</dbReference>
<proteinExistence type="predicted"/>
<gene>
    <name evidence="1" type="ORF">ACFQ2K_32790</name>
</gene>
<evidence type="ECO:0000313" key="2">
    <source>
        <dbReference type="Proteomes" id="UP001596915"/>
    </source>
</evidence>
<accession>A0ABW2X1L8</accession>
<reference evidence="2" key="1">
    <citation type="journal article" date="2019" name="Int. J. Syst. Evol. Microbiol.">
        <title>The Global Catalogue of Microorganisms (GCM) 10K type strain sequencing project: providing services to taxonomists for standard genome sequencing and annotation.</title>
        <authorList>
            <consortium name="The Broad Institute Genomics Platform"/>
            <consortium name="The Broad Institute Genome Sequencing Center for Infectious Disease"/>
            <person name="Wu L."/>
            <person name="Ma J."/>
        </authorList>
    </citation>
    <scope>NUCLEOTIDE SEQUENCE [LARGE SCALE GENOMIC DNA]</scope>
    <source>
        <strain evidence="2">JCM 12607</strain>
    </source>
</reference>